<dbReference type="AlphaFoldDB" id="A0A934USS1"/>
<evidence type="ECO:0000259" key="2">
    <source>
        <dbReference type="SMART" id="SM00507"/>
    </source>
</evidence>
<comment type="caution">
    <text evidence="3">The sequence shown here is derived from an EMBL/GenBank/DDBJ whole genome shotgun (WGS) entry which is preliminary data.</text>
</comment>
<organism evidence="3 4">
    <name type="scientific">Leucobacter chromiisoli</name>
    <dbReference type="NCBI Taxonomy" id="2796471"/>
    <lineage>
        <taxon>Bacteria</taxon>
        <taxon>Bacillati</taxon>
        <taxon>Actinomycetota</taxon>
        <taxon>Actinomycetes</taxon>
        <taxon>Micrococcales</taxon>
        <taxon>Microbacteriaceae</taxon>
        <taxon>Leucobacter</taxon>
    </lineage>
</organism>
<dbReference type="CDD" id="cd00085">
    <property type="entry name" value="HNHc"/>
    <property type="match status" value="1"/>
</dbReference>
<feature type="region of interest" description="Disordered" evidence="1">
    <location>
        <begin position="301"/>
        <end position="343"/>
    </location>
</feature>
<protein>
    <submittedName>
        <fullName evidence="3">DUF222 domain-containing protein</fullName>
    </submittedName>
</protein>
<dbReference type="Gene3D" id="1.10.30.50">
    <property type="match status" value="1"/>
</dbReference>
<proteinExistence type="predicted"/>
<name>A0A934USS1_9MICO</name>
<feature type="compositionally biased region" description="Basic and acidic residues" evidence="1">
    <location>
        <begin position="326"/>
        <end position="343"/>
    </location>
</feature>
<dbReference type="SMART" id="SM00507">
    <property type="entry name" value="HNHc"/>
    <property type="match status" value="1"/>
</dbReference>
<reference evidence="3" key="1">
    <citation type="submission" date="2020-12" db="EMBL/GenBank/DDBJ databases">
        <title>Leucobacter sp. CAS1, isolated from Chromium sludge.</title>
        <authorList>
            <person name="Xu Z."/>
        </authorList>
    </citation>
    <scope>NUCLEOTIDE SEQUENCE</scope>
    <source>
        <strain evidence="3">CSA1</strain>
    </source>
</reference>
<sequence length="548" mass="58251">MSIPFRSGTEQHRLLGAAVTELVDIDRQIRRLEARRMAGLARVREIAHQEADAARAEAASEGRRLGYEHDGVVHRAAEAEVAFALGVSDRAVARQIDHADRVMTDYPVTHAALAAGRIALGHTTGIADAGAVIRDAGARRAYEAEALAYAVRESPNRTRRIAKILADKYAATTFEERHQTARERRLISVTPVDDGMAELKAIMDASSAHAIYDRLCQQARLVQDAERASAAEAKRAATRDTGVDVPGVRPLDHIRADLAADILLHGAPSNDLGEIDLSSIRARVQVTVPVLSLLPATRAVSEAGDNDPGAHGGDGERGGVGACGDADERGDAGARGGDGERGDAASERHYLRVAGLQGAAVLAGYGPIDAATARLLAGLSAGWDRISCHPITGGVLGVDRYRPSAQVRRFVIARDTQCRFPGCTVVAHRADLDHTVDAAQGGATSTKNLAVLCRRHHVLKHRTGMTVAQSPGGALEWTSSLRRRLRDTPVSRVMFRAVREAPEAGATPGSRRSGTGGREPTGNAARPRTTVEPRGPAPPRREPAPPPF</sequence>
<dbReference type="Proteomes" id="UP000608530">
    <property type="component" value="Unassembled WGS sequence"/>
</dbReference>
<dbReference type="RefSeq" id="WP_200112844.1">
    <property type="nucleotide sequence ID" value="NZ_JAEHOH010000001.1"/>
</dbReference>
<evidence type="ECO:0000313" key="4">
    <source>
        <dbReference type="Proteomes" id="UP000608530"/>
    </source>
</evidence>
<feature type="region of interest" description="Disordered" evidence="1">
    <location>
        <begin position="497"/>
        <end position="548"/>
    </location>
</feature>
<evidence type="ECO:0000256" key="1">
    <source>
        <dbReference type="SAM" id="MobiDB-lite"/>
    </source>
</evidence>
<keyword evidence="4" id="KW-1185">Reference proteome</keyword>
<dbReference type="InterPro" id="IPR003615">
    <property type="entry name" value="HNH_nuc"/>
</dbReference>
<dbReference type="InterPro" id="IPR003870">
    <property type="entry name" value="DUF222"/>
</dbReference>
<feature type="compositionally biased region" description="Basic and acidic residues" evidence="1">
    <location>
        <begin position="539"/>
        <end position="548"/>
    </location>
</feature>
<dbReference type="EMBL" id="JAEHOH010000001">
    <property type="protein sequence ID" value="MBK0417604.1"/>
    <property type="molecule type" value="Genomic_DNA"/>
</dbReference>
<dbReference type="Pfam" id="PF02720">
    <property type="entry name" value="DUF222"/>
    <property type="match status" value="1"/>
</dbReference>
<accession>A0A934USS1</accession>
<evidence type="ECO:0000313" key="3">
    <source>
        <dbReference type="EMBL" id="MBK0417604.1"/>
    </source>
</evidence>
<feature type="domain" description="HNH nuclease" evidence="2">
    <location>
        <begin position="406"/>
        <end position="458"/>
    </location>
</feature>
<gene>
    <name evidence="3" type="ORF">JD276_00945</name>
</gene>